<reference evidence="2" key="1">
    <citation type="submission" date="2016-03" db="EMBL/GenBank/DDBJ databases">
        <title>Draft genome sequence of Rosellinia necatrix.</title>
        <authorList>
            <person name="Kanematsu S."/>
        </authorList>
    </citation>
    <scope>NUCLEOTIDE SEQUENCE [LARGE SCALE GENOMIC DNA]</scope>
    <source>
        <strain evidence="2">W97</strain>
    </source>
</reference>
<evidence type="ECO:0000313" key="2">
    <source>
        <dbReference type="EMBL" id="GAP92043.1"/>
    </source>
</evidence>
<dbReference type="Proteomes" id="UP000054516">
    <property type="component" value="Unassembled WGS sequence"/>
</dbReference>
<accession>A0A1W2TTW6</accession>
<dbReference type="AlphaFoldDB" id="A0A1W2TTW6"/>
<keyword evidence="3" id="KW-1185">Reference proteome</keyword>
<gene>
    <name evidence="2" type="ORF">SAMD00023353_3100340</name>
</gene>
<evidence type="ECO:0000259" key="1">
    <source>
        <dbReference type="Pfam" id="PF20516"/>
    </source>
</evidence>
<dbReference type="InterPro" id="IPR046797">
    <property type="entry name" value="PDDEXK_12"/>
</dbReference>
<feature type="domain" description="PD-(D/E)XK nuclease-like" evidence="1">
    <location>
        <begin position="149"/>
        <end position="379"/>
    </location>
</feature>
<dbReference type="OrthoDB" id="4161186at2759"/>
<sequence>MNVPGDPARSTRSTSPAKLAQGLRQLQKPVKFTHQRIGDLAVTIASVSQGSFDLLKRSNRSRLSRGFLPLEIREFLRPALGMDGDDDEEIDHMFTSRTLPTKSVPADRIARDDGRKVLDQQRRLLLTRICNHVECQEEEETETGAGKDRILHALNLLDELETLEKIVARTVEFQGEPRSEAAWNEHIHGRILELGLADHAEVRVENVTGAAIAEPFQPVARPELGRELPLLASKPIDYTLLLTPDPADPLSGLIRDFVGGLRPRTFNHSTYAPLRTRPGGVFVATKADGAGYLEARAQLGIWLAAWFSRVEDFSSTSNLALPVIIAVGASWQLWFALDRRDCFEVCGPVSIGGTGDLGSIYLLRDCLSYVGDWMATDFRRWVELCVRAG</sequence>
<dbReference type="Pfam" id="PF20516">
    <property type="entry name" value="PDDEXK_12"/>
    <property type="match status" value="1"/>
</dbReference>
<name>A0A1W2TTW6_ROSNE</name>
<evidence type="ECO:0000313" key="3">
    <source>
        <dbReference type="Proteomes" id="UP000054516"/>
    </source>
</evidence>
<protein>
    <recommendedName>
        <fullName evidence="1">PD-(D/E)XK nuclease-like domain-containing protein</fullName>
    </recommendedName>
</protein>
<organism evidence="2">
    <name type="scientific">Rosellinia necatrix</name>
    <name type="common">White root-rot fungus</name>
    <dbReference type="NCBI Taxonomy" id="77044"/>
    <lineage>
        <taxon>Eukaryota</taxon>
        <taxon>Fungi</taxon>
        <taxon>Dikarya</taxon>
        <taxon>Ascomycota</taxon>
        <taxon>Pezizomycotina</taxon>
        <taxon>Sordariomycetes</taxon>
        <taxon>Xylariomycetidae</taxon>
        <taxon>Xylariales</taxon>
        <taxon>Xylariaceae</taxon>
        <taxon>Rosellinia</taxon>
    </lineage>
</organism>
<proteinExistence type="predicted"/>
<dbReference type="EMBL" id="DF977476">
    <property type="protein sequence ID" value="GAP92043.1"/>
    <property type="molecule type" value="Genomic_DNA"/>
</dbReference>